<evidence type="ECO:0000256" key="4">
    <source>
        <dbReference type="ARBA" id="ARBA00023098"/>
    </source>
</evidence>
<dbReference type="SUPFAM" id="SSF51206">
    <property type="entry name" value="cAMP-binding domain-like"/>
    <property type="match status" value="1"/>
</dbReference>
<feature type="active site" description="Proton acceptor" evidence="5">
    <location>
        <position position="463"/>
    </location>
</feature>
<keyword evidence="2 5" id="KW-0378">Hydrolase</keyword>
<evidence type="ECO:0000313" key="8">
    <source>
        <dbReference type="EMBL" id="MBP0614890.1"/>
    </source>
</evidence>
<keyword evidence="4 5" id="KW-0443">Lipid metabolism</keyword>
<feature type="domain" description="PNPLA" evidence="7">
    <location>
        <begin position="315"/>
        <end position="476"/>
    </location>
</feature>
<name>A0ABS4BDR3_9HYPH</name>
<comment type="similarity">
    <text evidence="1">Belongs to the NTE family.</text>
</comment>
<feature type="short sequence motif" description="GXGXXG" evidence="5">
    <location>
        <begin position="319"/>
        <end position="324"/>
    </location>
</feature>
<dbReference type="PROSITE" id="PS50042">
    <property type="entry name" value="CNMP_BINDING_3"/>
    <property type="match status" value="1"/>
</dbReference>
<evidence type="ECO:0000259" key="6">
    <source>
        <dbReference type="PROSITE" id="PS50042"/>
    </source>
</evidence>
<evidence type="ECO:0000256" key="1">
    <source>
        <dbReference type="ARBA" id="ARBA00006636"/>
    </source>
</evidence>
<dbReference type="PROSITE" id="PS51635">
    <property type="entry name" value="PNPLA"/>
    <property type="match status" value="1"/>
</dbReference>
<dbReference type="SUPFAM" id="SSF52151">
    <property type="entry name" value="FabD/lysophospholipase-like"/>
    <property type="match status" value="1"/>
</dbReference>
<dbReference type="InterPro" id="IPR016035">
    <property type="entry name" value="Acyl_Trfase/lysoPLipase"/>
</dbReference>
<evidence type="ECO:0000259" key="7">
    <source>
        <dbReference type="PROSITE" id="PS51635"/>
    </source>
</evidence>
<reference evidence="8 9" key="1">
    <citation type="submission" date="2021-04" db="EMBL/GenBank/DDBJ databases">
        <title>Whole genome sequence of Jiella sp. KSK16Y-1.</title>
        <authorList>
            <person name="Tuo L."/>
        </authorList>
    </citation>
    <scope>NUCLEOTIDE SEQUENCE [LARGE SCALE GENOMIC DNA]</scope>
    <source>
        <strain evidence="8 9">KSK16Y-1</strain>
    </source>
</reference>
<comment type="caution">
    <text evidence="8">The sequence shown here is derived from an EMBL/GenBank/DDBJ whole genome shotgun (WGS) entry which is preliminary data.</text>
</comment>
<dbReference type="Pfam" id="PF00027">
    <property type="entry name" value="cNMP_binding"/>
    <property type="match status" value="1"/>
</dbReference>
<evidence type="ECO:0000256" key="5">
    <source>
        <dbReference type="PROSITE-ProRule" id="PRU01161"/>
    </source>
</evidence>
<dbReference type="Gene3D" id="2.60.120.10">
    <property type="entry name" value="Jelly Rolls"/>
    <property type="match status" value="1"/>
</dbReference>
<evidence type="ECO:0000256" key="3">
    <source>
        <dbReference type="ARBA" id="ARBA00022963"/>
    </source>
</evidence>
<dbReference type="InterPro" id="IPR002641">
    <property type="entry name" value="PNPLA_dom"/>
</dbReference>
<dbReference type="CDD" id="cd00038">
    <property type="entry name" value="CAP_ED"/>
    <property type="match status" value="1"/>
</dbReference>
<dbReference type="InterPro" id="IPR014710">
    <property type="entry name" value="RmlC-like_jellyroll"/>
</dbReference>
<dbReference type="Proteomes" id="UP000678276">
    <property type="component" value="Unassembled WGS sequence"/>
</dbReference>
<feature type="short sequence motif" description="DGA/G" evidence="5">
    <location>
        <begin position="463"/>
        <end position="465"/>
    </location>
</feature>
<keyword evidence="9" id="KW-1185">Reference proteome</keyword>
<keyword evidence="3 5" id="KW-0442">Lipid degradation</keyword>
<evidence type="ECO:0000256" key="2">
    <source>
        <dbReference type="ARBA" id="ARBA00022801"/>
    </source>
</evidence>
<sequence>MEHGPILADLEIFGSLSPEERSEILSEVEHLRVPRGRYLIRLGEEADVLYFVLRGRFEVLRSGGQLVAEIGAGEPIGEIAFFAGERRTADVRASRDSELLSLSRSAYEAVSARVPAFGQAVLRAFGRRLAAAATTAPALSPRVPGHIGICAAGPTPPPADLVFDLCEKLAATGADVVRRKDVPSGIDIGDEGAFATWMLSRETQCDRLVLLTGDGDPAFDRAALRQSDFLLLLGEGRIAGNGPVPKGELETYALSLFPARNTGLALWRKRAGEAIHSTRDWLADRSVQLHHHLAIDRPADIDRLLRFLTGRALGIVFGGGGALGSGHLGVMRALLEAGATFDMYGGASIGSSVAVEYASGRDRQDFMDHFEAFFLRERALSRLTVPIYSVFDHRHFDAALVRRYGDLALEDCPTSVFAVSTNLSSAKLELHRRGLAWHAIRASSSIPAALPPFVTETGEVLVDGGILDNLPLDVMRSLKPGPNVVIALSVESDWTVETRYDALPPRGTLARQLALRRHDSKDFPRIIETVTRAMTVSSSRVARVMKLSEDVLIEPKSVPGMGILDWRLVREQEAAAYDHAARRLEAAGGFEALLAEARNGCESPDAL</sequence>
<proteinExistence type="inferred from homology"/>
<dbReference type="InterPro" id="IPR018490">
    <property type="entry name" value="cNMP-bd_dom_sf"/>
</dbReference>
<dbReference type="Gene3D" id="3.40.1090.10">
    <property type="entry name" value="Cytosolic phospholipase A2 catalytic domain"/>
    <property type="match status" value="2"/>
</dbReference>
<protein>
    <submittedName>
        <fullName evidence="8">Patatin-like phospholipase family protein</fullName>
    </submittedName>
</protein>
<dbReference type="EMBL" id="JAGJCF010000002">
    <property type="protein sequence ID" value="MBP0614890.1"/>
    <property type="molecule type" value="Genomic_DNA"/>
</dbReference>
<organism evidence="8 9">
    <name type="scientific">Jiella mangrovi</name>
    <dbReference type="NCBI Taxonomy" id="2821407"/>
    <lineage>
        <taxon>Bacteria</taxon>
        <taxon>Pseudomonadati</taxon>
        <taxon>Pseudomonadota</taxon>
        <taxon>Alphaproteobacteria</taxon>
        <taxon>Hyphomicrobiales</taxon>
        <taxon>Aurantimonadaceae</taxon>
        <taxon>Jiella</taxon>
    </lineage>
</organism>
<feature type="short sequence motif" description="GXSXG" evidence="5">
    <location>
        <begin position="346"/>
        <end position="350"/>
    </location>
</feature>
<evidence type="ECO:0000313" key="9">
    <source>
        <dbReference type="Proteomes" id="UP000678276"/>
    </source>
</evidence>
<dbReference type="PANTHER" id="PTHR14226">
    <property type="entry name" value="NEUROPATHY TARGET ESTERASE/SWISS CHEESE D.MELANOGASTER"/>
    <property type="match status" value="1"/>
</dbReference>
<dbReference type="SMART" id="SM00100">
    <property type="entry name" value="cNMP"/>
    <property type="match status" value="1"/>
</dbReference>
<feature type="active site" description="Nucleophile" evidence="5">
    <location>
        <position position="348"/>
    </location>
</feature>
<dbReference type="InterPro" id="IPR050301">
    <property type="entry name" value="NTE"/>
</dbReference>
<dbReference type="RefSeq" id="WP_209593288.1">
    <property type="nucleotide sequence ID" value="NZ_JAGJCF010000002.1"/>
</dbReference>
<dbReference type="PROSITE" id="PS00888">
    <property type="entry name" value="CNMP_BINDING_1"/>
    <property type="match status" value="1"/>
</dbReference>
<dbReference type="InterPro" id="IPR000595">
    <property type="entry name" value="cNMP-bd_dom"/>
</dbReference>
<feature type="domain" description="Cyclic nucleotide-binding" evidence="6">
    <location>
        <begin position="12"/>
        <end position="128"/>
    </location>
</feature>
<dbReference type="PANTHER" id="PTHR14226:SF29">
    <property type="entry name" value="NEUROPATHY TARGET ESTERASE SWS"/>
    <property type="match status" value="1"/>
</dbReference>
<dbReference type="InterPro" id="IPR018488">
    <property type="entry name" value="cNMP-bd_CS"/>
</dbReference>
<dbReference type="Pfam" id="PF01734">
    <property type="entry name" value="Patatin"/>
    <property type="match status" value="1"/>
</dbReference>
<gene>
    <name evidence="8" type="ORF">J6595_04770</name>
</gene>
<accession>A0ABS4BDR3</accession>